<gene>
    <name evidence="2" type="primary">yaaA</name>
    <name evidence="2" type="ORF">G7057_05375</name>
</gene>
<dbReference type="RefSeq" id="WP_166161864.1">
    <property type="nucleotide sequence ID" value="NZ_CP049740.1"/>
</dbReference>
<dbReference type="Gene3D" id="3.10.290.10">
    <property type="entry name" value="RNA-binding S4 domain"/>
    <property type="match status" value="1"/>
</dbReference>
<organism evidence="2 3">
    <name type="scientific">Jeotgalibaca arthritidis</name>
    <dbReference type="NCBI Taxonomy" id="1868794"/>
    <lineage>
        <taxon>Bacteria</taxon>
        <taxon>Bacillati</taxon>
        <taxon>Bacillota</taxon>
        <taxon>Bacilli</taxon>
        <taxon>Lactobacillales</taxon>
        <taxon>Carnobacteriaceae</taxon>
        <taxon>Jeotgalibaca</taxon>
    </lineage>
</organism>
<keyword evidence="1" id="KW-0694">RNA-binding</keyword>
<accession>A0A6G7K9J1</accession>
<reference evidence="2 3" key="1">
    <citation type="journal article" date="2017" name="Int. J. Syst. Evol. Microbiol.">
        <title>Jeotgalibaca porci sp. nov. and Jeotgalibaca arthritidis sp. nov., isolated from pigs, and emended description of the genus Jeotgalibaca.</title>
        <authorList>
            <person name="Zamora L."/>
            <person name="Perez-Sancho M."/>
            <person name="Dominguez L."/>
            <person name="Fernandez-Garayzabal J.F."/>
            <person name="Vela A.I."/>
        </authorList>
    </citation>
    <scope>NUCLEOTIDE SEQUENCE [LARGE SCALE GENOMIC DNA]</scope>
    <source>
        <strain evidence="2 3">CECT 9157</strain>
    </source>
</reference>
<dbReference type="KEGG" id="jar:G7057_05375"/>
<dbReference type="InterPro" id="IPR036986">
    <property type="entry name" value="S4_RNA-bd_sf"/>
</dbReference>
<name>A0A6G7K9J1_9LACT</name>
<dbReference type="NCBIfam" id="TIGR02988">
    <property type="entry name" value="YaaA_near_RecF"/>
    <property type="match status" value="1"/>
</dbReference>
<keyword evidence="3" id="KW-1185">Reference proteome</keyword>
<dbReference type="GO" id="GO:0003723">
    <property type="term" value="F:RNA binding"/>
    <property type="evidence" value="ECO:0007669"/>
    <property type="project" value="UniProtKB-KW"/>
</dbReference>
<dbReference type="Proteomes" id="UP000501451">
    <property type="component" value="Chromosome"/>
</dbReference>
<dbReference type="SUPFAM" id="SSF55174">
    <property type="entry name" value="Alpha-L RNA-binding motif"/>
    <property type="match status" value="1"/>
</dbReference>
<dbReference type="InterPro" id="IPR014330">
    <property type="entry name" value="RNA-bd_S4-rel_YaaA"/>
</dbReference>
<evidence type="ECO:0000313" key="3">
    <source>
        <dbReference type="Proteomes" id="UP000501451"/>
    </source>
</evidence>
<evidence type="ECO:0000256" key="1">
    <source>
        <dbReference type="PROSITE-ProRule" id="PRU00182"/>
    </source>
</evidence>
<evidence type="ECO:0000313" key="2">
    <source>
        <dbReference type="EMBL" id="QII81934.1"/>
    </source>
</evidence>
<dbReference type="AlphaFoldDB" id="A0A6G7K9J1"/>
<protein>
    <submittedName>
        <fullName evidence="2">S4 domain-containing protein YaaA</fullName>
    </submittedName>
</protein>
<dbReference type="Pfam" id="PF13275">
    <property type="entry name" value="S4_2"/>
    <property type="match status" value="1"/>
</dbReference>
<dbReference type="EMBL" id="CP049740">
    <property type="protein sequence ID" value="QII81934.1"/>
    <property type="molecule type" value="Genomic_DNA"/>
</dbReference>
<sequence>MKNIVYIDDDFITLGQLLKHVNVISSGGMAKWYLAEYAVMIDSEKENRRGKKIYPGSVVEIPDAGTFIVQRNNQATDDGSEL</sequence>
<proteinExistence type="predicted"/>
<dbReference type="PROSITE" id="PS50889">
    <property type="entry name" value="S4"/>
    <property type="match status" value="1"/>
</dbReference>